<proteinExistence type="inferred from homology"/>
<organism evidence="4 5">
    <name type="scientific">Corynebacterium felinum</name>
    <dbReference type="NCBI Taxonomy" id="131318"/>
    <lineage>
        <taxon>Bacteria</taxon>
        <taxon>Bacillati</taxon>
        <taxon>Actinomycetota</taxon>
        <taxon>Actinomycetes</taxon>
        <taxon>Mycobacteriales</taxon>
        <taxon>Corynebacteriaceae</taxon>
        <taxon>Corynebacterium</taxon>
    </lineage>
</organism>
<reference evidence="4 5" key="1">
    <citation type="submission" date="2023-07" db="EMBL/GenBank/DDBJ databases">
        <title>Sequencing the genomes of 1000 actinobacteria strains.</title>
        <authorList>
            <person name="Klenk H.-P."/>
        </authorList>
    </citation>
    <scope>NUCLEOTIDE SEQUENCE [LARGE SCALE GENOMIC DNA]</scope>
    <source>
        <strain evidence="4 5">DSM 44508</strain>
    </source>
</reference>
<dbReference type="Proteomes" id="UP001183619">
    <property type="component" value="Unassembled WGS sequence"/>
</dbReference>
<dbReference type="Gene3D" id="3.30.930.10">
    <property type="entry name" value="Bira Bifunctional Protein, Domain 2"/>
    <property type="match status" value="1"/>
</dbReference>
<dbReference type="CDD" id="cd00773">
    <property type="entry name" value="HisRS-like_core"/>
    <property type="match status" value="1"/>
</dbReference>
<protein>
    <recommendedName>
        <fullName evidence="2">Histidyl-tRNA synthetase</fullName>
    </recommendedName>
</protein>
<dbReference type="EMBL" id="JAVDYF010000001">
    <property type="protein sequence ID" value="MDR7354430.1"/>
    <property type="molecule type" value="Genomic_DNA"/>
</dbReference>
<evidence type="ECO:0000256" key="2">
    <source>
        <dbReference type="ARBA" id="ARBA00030619"/>
    </source>
</evidence>
<dbReference type="PIRSF" id="PIRSF001549">
    <property type="entry name" value="His-tRNA_synth"/>
    <property type="match status" value="1"/>
</dbReference>
<dbReference type="InterPro" id="IPR004516">
    <property type="entry name" value="HisRS/HisZ"/>
</dbReference>
<dbReference type="PANTHER" id="PTHR11476:SF7">
    <property type="entry name" value="HISTIDINE--TRNA LIGASE"/>
    <property type="match status" value="1"/>
</dbReference>
<dbReference type="Pfam" id="PF13393">
    <property type="entry name" value="tRNA-synt_His"/>
    <property type="match status" value="1"/>
</dbReference>
<feature type="domain" description="Aminoacyl-transfer RNA synthetases class-II family profile" evidence="3">
    <location>
        <begin position="69"/>
        <end position="333"/>
    </location>
</feature>
<accession>A0ABU2B748</accession>
<dbReference type="InterPro" id="IPR041715">
    <property type="entry name" value="HisRS-like_core"/>
</dbReference>
<dbReference type="GO" id="GO:0004821">
    <property type="term" value="F:histidine-tRNA ligase activity"/>
    <property type="evidence" value="ECO:0007669"/>
    <property type="project" value="UniProtKB-EC"/>
</dbReference>
<gene>
    <name evidence="4" type="ORF">J2S37_000968</name>
</gene>
<keyword evidence="5" id="KW-1185">Reference proteome</keyword>
<evidence type="ECO:0000256" key="1">
    <source>
        <dbReference type="ARBA" id="ARBA00008226"/>
    </source>
</evidence>
<dbReference type="PANTHER" id="PTHR11476">
    <property type="entry name" value="HISTIDYL-TRNA SYNTHETASE"/>
    <property type="match status" value="1"/>
</dbReference>
<comment type="caution">
    <text evidence="4">The sequence shown here is derived from an EMBL/GenBank/DDBJ whole genome shotgun (WGS) entry which is preliminary data.</text>
</comment>
<keyword evidence="4" id="KW-0436">Ligase</keyword>
<evidence type="ECO:0000313" key="4">
    <source>
        <dbReference type="EMBL" id="MDR7354430.1"/>
    </source>
</evidence>
<evidence type="ECO:0000313" key="5">
    <source>
        <dbReference type="Proteomes" id="UP001183619"/>
    </source>
</evidence>
<dbReference type="SUPFAM" id="SSF55681">
    <property type="entry name" value="Class II aaRS and biotin synthetases"/>
    <property type="match status" value="1"/>
</dbReference>
<evidence type="ECO:0000259" key="3">
    <source>
        <dbReference type="PROSITE" id="PS50862"/>
    </source>
</evidence>
<dbReference type="InterPro" id="IPR045864">
    <property type="entry name" value="aa-tRNA-synth_II/BPL/LPL"/>
</dbReference>
<dbReference type="PROSITE" id="PS50862">
    <property type="entry name" value="AA_TRNA_LIGASE_II"/>
    <property type="match status" value="1"/>
</dbReference>
<name>A0ABU2B748_9CORY</name>
<comment type="similarity">
    <text evidence="1">Belongs to the class-II aminoacyl-tRNA synthetase family.</text>
</comment>
<dbReference type="InterPro" id="IPR006195">
    <property type="entry name" value="aa-tRNA-synth_II"/>
</dbReference>
<sequence length="380" mass="43705">MEKIERLKSDQGGENESMIFEVIKRGLDQNVPVLPRQVVDLGLRYDLTLPLTRFYASNKSSLPRVFKSFQTGNVWRAERPQKGRFREFTQFDLDIIGEKSITAEIELISAGLQILIDLNLENSSTLLVNDRRILRDIMLRARIDIDDHSSTLIILDKIDKIGRSGVEKELKELRGLTSVQVEELFDLIERMERDSDCFQSSEWEWYDIPYLIASLRKIYPDFKVSFSPTLVRGMGYYTGPIYEVVNDFSNKSICGGGRYDDMISKWSGDSVPAVGFSFGFERIMDLLPESWHISNGEHLAIGYSSINQFQEAITLQKHLLEAGISEVSLVKKPKKIKAVFFEDLSRQACDRFFDMDDFAPSLLKDKRYIIEVSRPILRQA</sequence>